<sequence length="59" mass="7214">MKIRALSLRETLDLETNARRYSNDLRYLRVWLQLAYALYFEKMKKFEAAEKMYHLGVQK</sequence>
<dbReference type="Proteomes" id="UP000295252">
    <property type="component" value="Chromosome I"/>
</dbReference>
<evidence type="ECO:0000313" key="1">
    <source>
        <dbReference type="EMBL" id="CDP06971.1"/>
    </source>
</evidence>
<reference evidence="2" key="1">
    <citation type="journal article" date="2014" name="Science">
        <title>The coffee genome provides insight into the convergent evolution of caffeine biosynthesis.</title>
        <authorList>
            <person name="Denoeud F."/>
            <person name="Carretero-Paulet L."/>
            <person name="Dereeper A."/>
            <person name="Droc G."/>
            <person name="Guyot R."/>
            <person name="Pietrella M."/>
            <person name="Zheng C."/>
            <person name="Alberti A."/>
            <person name="Anthony F."/>
            <person name="Aprea G."/>
            <person name="Aury J.M."/>
            <person name="Bento P."/>
            <person name="Bernard M."/>
            <person name="Bocs S."/>
            <person name="Campa C."/>
            <person name="Cenci A."/>
            <person name="Combes M.C."/>
            <person name="Crouzillat D."/>
            <person name="Da Silva C."/>
            <person name="Daddiego L."/>
            <person name="De Bellis F."/>
            <person name="Dussert S."/>
            <person name="Garsmeur O."/>
            <person name="Gayraud T."/>
            <person name="Guignon V."/>
            <person name="Jahn K."/>
            <person name="Jamilloux V."/>
            <person name="Joet T."/>
            <person name="Labadie K."/>
            <person name="Lan T."/>
            <person name="Leclercq J."/>
            <person name="Lepelley M."/>
            <person name="Leroy T."/>
            <person name="Li L.T."/>
            <person name="Librado P."/>
            <person name="Lopez L."/>
            <person name="Munoz A."/>
            <person name="Noel B."/>
            <person name="Pallavicini A."/>
            <person name="Perrotta G."/>
            <person name="Poncet V."/>
            <person name="Pot D."/>
            <person name="Priyono X."/>
            <person name="Rigoreau M."/>
            <person name="Rouard M."/>
            <person name="Rozas J."/>
            <person name="Tranchant-Dubreuil C."/>
            <person name="VanBuren R."/>
            <person name="Zhang Q."/>
            <person name="Andrade A.C."/>
            <person name="Argout X."/>
            <person name="Bertrand B."/>
            <person name="de Kochko A."/>
            <person name="Graziosi G."/>
            <person name="Henry R.J."/>
            <person name="Jayarama X."/>
            <person name="Ming R."/>
            <person name="Nagai C."/>
            <person name="Rounsley S."/>
            <person name="Sankoff D."/>
            <person name="Giuliano G."/>
            <person name="Albert V.A."/>
            <person name="Wincker P."/>
            <person name="Lashermes P."/>
        </authorList>
    </citation>
    <scope>NUCLEOTIDE SEQUENCE [LARGE SCALE GENOMIC DNA]</scope>
    <source>
        <strain evidence="2">cv. DH200-94</strain>
    </source>
</reference>
<protein>
    <recommendedName>
        <fullName evidence="3">BUB1 N-terminal domain-containing protein</fullName>
    </recommendedName>
</protein>
<evidence type="ECO:0008006" key="3">
    <source>
        <dbReference type="Google" id="ProtNLM"/>
    </source>
</evidence>
<dbReference type="Gramene" id="CDP06971">
    <property type="protein sequence ID" value="CDP06971"/>
    <property type="gene ID" value="GSCOC_T00024035001"/>
</dbReference>
<dbReference type="STRING" id="49390.A0A068UEP8"/>
<organism evidence="1 2">
    <name type="scientific">Coffea canephora</name>
    <name type="common">Robusta coffee</name>
    <dbReference type="NCBI Taxonomy" id="49390"/>
    <lineage>
        <taxon>Eukaryota</taxon>
        <taxon>Viridiplantae</taxon>
        <taxon>Streptophyta</taxon>
        <taxon>Embryophyta</taxon>
        <taxon>Tracheophyta</taxon>
        <taxon>Spermatophyta</taxon>
        <taxon>Magnoliopsida</taxon>
        <taxon>eudicotyledons</taxon>
        <taxon>Gunneridae</taxon>
        <taxon>Pentapetalae</taxon>
        <taxon>asterids</taxon>
        <taxon>lamiids</taxon>
        <taxon>Gentianales</taxon>
        <taxon>Rubiaceae</taxon>
        <taxon>Ixoroideae</taxon>
        <taxon>Gardenieae complex</taxon>
        <taxon>Bertiereae - Coffeeae clade</taxon>
        <taxon>Coffeeae</taxon>
        <taxon>Coffea</taxon>
    </lineage>
</organism>
<accession>A0A068UEP8</accession>
<proteinExistence type="predicted"/>
<dbReference type="AlphaFoldDB" id="A0A068UEP8"/>
<evidence type="ECO:0000313" key="2">
    <source>
        <dbReference type="Proteomes" id="UP000295252"/>
    </source>
</evidence>
<dbReference type="EMBL" id="HG739108">
    <property type="protein sequence ID" value="CDP06971.1"/>
    <property type="molecule type" value="Genomic_DNA"/>
</dbReference>
<keyword evidence="2" id="KW-1185">Reference proteome</keyword>
<gene>
    <name evidence="1" type="ORF">GSCOC_T00024035001</name>
</gene>
<name>A0A068UEP8_COFCA</name>
<dbReference type="InParanoid" id="A0A068UEP8"/>